<dbReference type="HOGENOM" id="CLU_2214248_0_0_1"/>
<proteinExistence type="predicted"/>
<name>A0A0E0LNB7_ORYPU</name>
<evidence type="ECO:0000313" key="3">
    <source>
        <dbReference type="Proteomes" id="UP000026962"/>
    </source>
</evidence>
<reference evidence="2" key="1">
    <citation type="submission" date="2015-04" db="UniProtKB">
        <authorList>
            <consortium name="EnsemblPlants"/>
        </authorList>
    </citation>
    <scope>IDENTIFICATION</scope>
</reference>
<feature type="region of interest" description="Disordered" evidence="1">
    <location>
        <begin position="18"/>
        <end position="50"/>
    </location>
</feature>
<sequence length="107" mass="11922">MRSGSLLIQETGRLARARAERAAGDLTRRGRGSGASRVREPPLPSARREARCGQWKARSGVWRGEEEGEKAGGSKLKRFVRGMMYPSLSWKHNMLGGIEHVFRSTLD</sequence>
<evidence type="ECO:0000313" key="2">
    <source>
        <dbReference type="EnsemblPlants" id="OPUNC07G20760.1"/>
    </source>
</evidence>
<reference evidence="2" key="2">
    <citation type="submission" date="2018-05" db="EMBL/GenBank/DDBJ databases">
        <title>OpunRS2 (Oryza punctata Reference Sequence Version 2).</title>
        <authorList>
            <person name="Zhang J."/>
            <person name="Kudrna D."/>
            <person name="Lee S."/>
            <person name="Talag J."/>
            <person name="Welchert J."/>
            <person name="Wing R.A."/>
        </authorList>
    </citation>
    <scope>NUCLEOTIDE SEQUENCE [LARGE SCALE GENOMIC DNA]</scope>
</reference>
<dbReference type="AlphaFoldDB" id="A0A0E0LNB7"/>
<dbReference type="EnsemblPlants" id="OPUNC07G20760.1">
    <property type="protein sequence ID" value="OPUNC07G20760.1"/>
    <property type="gene ID" value="OPUNC07G20760"/>
</dbReference>
<organism evidence="2">
    <name type="scientific">Oryza punctata</name>
    <name type="common">Red rice</name>
    <dbReference type="NCBI Taxonomy" id="4537"/>
    <lineage>
        <taxon>Eukaryota</taxon>
        <taxon>Viridiplantae</taxon>
        <taxon>Streptophyta</taxon>
        <taxon>Embryophyta</taxon>
        <taxon>Tracheophyta</taxon>
        <taxon>Spermatophyta</taxon>
        <taxon>Magnoliopsida</taxon>
        <taxon>Liliopsida</taxon>
        <taxon>Poales</taxon>
        <taxon>Poaceae</taxon>
        <taxon>BOP clade</taxon>
        <taxon>Oryzoideae</taxon>
        <taxon>Oryzeae</taxon>
        <taxon>Oryzinae</taxon>
        <taxon>Oryza</taxon>
    </lineage>
</organism>
<protein>
    <submittedName>
        <fullName evidence="2">Uncharacterized protein</fullName>
    </submittedName>
</protein>
<keyword evidence="3" id="KW-1185">Reference proteome</keyword>
<feature type="compositionally biased region" description="Basic and acidic residues" evidence="1">
    <location>
        <begin position="18"/>
        <end position="28"/>
    </location>
</feature>
<dbReference type="Proteomes" id="UP000026962">
    <property type="component" value="Chromosome 7"/>
</dbReference>
<evidence type="ECO:0000256" key="1">
    <source>
        <dbReference type="SAM" id="MobiDB-lite"/>
    </source>
</evidence>
<accession>A0A0E0LNB7</accession>
<dbReference type="Gramene" id="OPUNC07G20760.1">
    <property type="protein sequence ID" value="OPUNC07G20760.1"/>
    <property type="gene ID" value="OPUNC07G20760"/>
</dbReference>